<protein>
    <recommendedName>
        <fullName evidence="6 11">1-(5-phosphoribosyl)-5-[(5-phosphoribosylamino)methylideneamino] imidazole-4-carboxamide isomerase</fullName>
        <ecNumber evidence="5 11">5.3.1.16</ecNumber>
    </recommendedName>
    <alternativeName>
        <fullName evidence="11">Phosphoribosylformimino-5-aminoimidazole carboxamide ribotide isomerase</fullName>
    </alternativeName>
</protein>
<dbReference type="CDD" id="cd04732">
    <property type="entry name" value="HisA"/>
    <property type="match status" value="1"/>
</dbReference>
<dbReference type="HAMAP" id="MF_01014">
    <property type="entry name" value="HisA"/>
    <property type="match status" value="1"/>
</dbReference>
<dbReference type="GO" id="GO:0000105">
    <property type="term" value="P:L-histidine biosynthetic process"/>
    <property type="evidence" value="ECO:0007669"/>
    <property type="project" value="UniProtKB-UniRule"/>
</dbReference>
<dbReference type="OrthoDB" id="52866at2157"/>
<evidence type="ECO:0000256" key="11">
    <source>
        <dbReference type="HAMAP-Rule" id="MF_01014"/>
    </source>
</evidence>
<proteinExistence type="inferred from homology"/>
<comment type="catalytic activity">
    <reaction evidence="1 11">
        <text>1-(5-phospho-beta-D-ribosyl)-5-[(5-phospho-beta-D-ribosylamino)methylideneamino]imidazole-4-carboxamide = 5-[(5-phospho-1-deoxy-D-ribulos-1-ylimino)methylamino]-1-(5-phospho-beta-D-ribosyl)imidazole-4-carboxamide</text>
        <dbReference type="Rhea" id="RHEA:15469"/>
        <dbReference type="ChEBI" id="CHEBI:58435"/>
        <dbReference type="ChEBI" id="CHEBI:58525"/>
        <dbReference type="EC" id="5.3.1.16"/>
    </reaction>
</comment>
<dbReference type="InterPro" id="IPR013785">
    <property type="entry name" value="Aldolase_TIM"/>
</dbReference>
<feature type="active site" description="Proton donor" evidence="11">
    <location>
        <position position="128"/>
    </location>
</feature>
<dbReference type="Pfam" id="PF00977">
    <property type="entry name" value="His_biosynth"/>
    <property type="match status" value="1"/>
</dbReference>
<evidence type="ECO:0000313" key="13">
    <source>
        <dbReference type="EMBL" id="MUN28140.1"/>
    </source>
</evidence>
<dbReference type="Gene3D" id="3.20.20.70">
    <property type="entry name" value="Aldolase class I"/>
    <property type="match status" value="1"/>
</dbReference>
<dbReference type="InterPro" id="IPR011060">
    <property type="entry name" value="RibuloseP-bd_barrel"/>
</dbReference>
<dbReference type="NCBIfam" id="NF010113">
    <property type="entry name" value="PRK13586.1"/>
    <property type="match status" value="1"/>
</dbReference>
<keyword evidence="10 11" id="KW-0413">Isomerase</keyword>
<keyword evidence="7 11" id="KW-0963">Cytoplasm</keyword>
<evidence type="ECO:0000256" key="10">
    <source>
        <dbReference type="ARBA" id="ARBA00023235"/>
    </source>
</evidence>
<dbReference type="UniPathway" id="UPA00031">
    <property type="reaction ID" value="UER00009"/>
</dbReference>
<evidence type="ECO:0000313" key="14">
    <source>
        <dbReference type="Proteomes" id="UP000470772"/>
    </source>
</evidence>
<evidence type="ECO:0000256" key="6">
    <source>
        <dbReference type="ARBA" id="ARBA00018464"/>
    </source>
</evidence>
<evidence type="ECO:0000256" key="8">
    <source>
        <dbReference type="ARBA" id="ARBA00022605"/>
    </source>
</evidence>
<dbReference type="PANTHER" id="PTHR43090">
    <property type="entry name" value="1-(5-PHOSPHORIBOSYL)-5-[(5-PHOSPHORIBOSYLAMINO)METHYLIDENEAMINO] IMIDAZOLE-4-CARBOXAMIDE ISOMERASE"/>
    <property type="match status" value="1"/>
</dbReference>
<dbReference type="InterPro" id="IPR023016">
    <property type="entry name" value="HisA/PriA"/>
</dbReference>
<comment type="subcellular location">
    <subcellularLocation>
        <location evidence="2 11">Cytoplasm</location>
    </subcellularLocation>
</comment>
<dbReference type="SUPFAM" id="SSF51366">
    <property type="entry name" value="Ribulose-phoshate binding barrel"/>
    <property type="match status" value="1"/>
</dbReference>
<accession>A0A6A9QIU5</accession>
<keyword evidence="14" id="KW-1185">Reference proteome</keyword>
<dbReference type="PANTHER" id="PTHR43090:SF2">
    <property type="entry name" value="1-(5-PHOSPHORIBOSYL)-5-[(5-PHOSPHORIBOSYLAMINO)METHYLIDENEAMINO] IMIDAZOLE-4-CARBOXAMIDE ISOMERASE"/>
    <property type="match status" value="1"/>
</dbReference>
<dbReference type="GO" id="GO:0003949">
    <property type="term" value="F:1-(5-phosphoribosyl)-5-[(5-phosphoribosylamino)methylideneamino]imidazole-4-carboxamide isomerase activity"/>
    <property type="evidence" value="ECO:0007669"/>
    <property type="project" value="UniProtKB-UniRule"/>
</dbReference>
<reference evidence="13 14" key="1">
    <citation type="submission" date="2019-10" db="EMBL/GenBank/DDBJ databases">
        <title>Sequencing and Assembly of Multiple Reported Metal-Biooxidizing Members of the Extremely Thermoacidophilic Archaeal Family Sulfolobaceae.</title>
        <authorList>
            <person name="Counts J.A."/>
            <person name="Kelly R.M."/>
        </authorList>
    </citation>
    <scope>NUCLEOTIDE SEQUENCE [LARGE SCALE GENOMIC DNA]</scope>
    <source>
        <strain evidence="13 14">DSM 6482</strain>
    </source>
</reference>
<keyword evidence="9 11" id="KW-0368">Histidine biosynthesis</keyword>
<evidence type="ECO:0000256" key="12">
    <source>
        <dbReference type="RuleBase" id="RU003657"/>
    </source>
</evidence>
<evidence type="ECO:0000256" key="9">
    <source>
        <dbReference type="ARBA" id="ARBA00023102"/>
    </source>
</evidence>
<dbReference type="AlphaFoldDB" id="A0A6A9QIU5"/>
<dbReference type="GO" id="GO:0000162">
    <property type="term" value="P:L-tryptophan biosynthetic process"/>
    <property type="evidence" value="ECO:0007669"/>
    <property type="project" value="TreeGrafter"/>
</dbReference>
<dbReference type="RefSeq" id="WP_054838250.1">
    <property type="nucleotide sequence ID" value="NZ_BBBY01000006.1"/>
</dbReference>
<comment type="pathway">
    <text evidence="3 11">Amino-acid biosynthesis; L-histidine biosynthesis; L-histidine from 5-phospho-alpha-D-ribose 1-diphosphate: step 4/9.</text>
</comment>
<evidence type="ECO:0000256" key="7">
    <source>
        <dbReference type="ARBA" id="ARBA00022490"/>
    </source>
</evidence>
<dbReference type="EC" id="5.3.1.16" evidence="5 11"/>
<evidence type="ECO:0000256" key="2">
    <source>
        <dbReference type="ARBA" id="ARBA00004496"/>
    </source>
</evidence>
<dbReference type="EMBL" id="WGGD01000005">
    <property type="protein sequence ID" value="MUN28140.1"/>
    <property type="molecule type" value="Genomic_DNA"/>
</dbReference>
<dbReference type="InterPro" id="IPR006062">
    <property type="entry name" value="His_biosynth"/>
</dbReference>
<keyword evidence="8 11" id="KW-0028">Amino-acid biosynthesis</keyword>
<dbReference type="Proteomes" id="UP000470772">
    <property type="component" value="Unassembled WGS sequence"/>
</dbReference>
<name>A0A6A9QIU5_SULME</name>
<evidence type="ECO:0000256" key="5">
    <source>
        <dbReference type="ARBA" id="ARBA00012550"/>
    </source>
</evidence>
<comment type="similarity">
    <text evidence="4 11 12">Belongs to the HisA/HisF family.</text>
</comment>
<feature type="active site" description="Proton acceptor" evidence="11">
    <location>
        <position position="8"/>
    </location>
</feature>
<sequence length="232" mass="24954">MKVLPSIDISDGVAVKRIKGKSNSGIKLGNPVDIAKEIIELGYDSVHVVDLDAAEGKDRNLEYIREICKLGFSFVQVGGGIREIDDASKILEAGASAIIMSTLPFMDENKFLKIVDSIGKDKVLVSVDYNSSGEILIKGWSTSSGFSISRAISNLNNFGIKGIILTFVENEGTKGGIDKHVGDYVKSLNGIKEYAGGISSMEDLLFLSKVGIDYAIIGMAFYSGSLRGVRYV</sequence>
<evidence type="ECO:0000256" key="1">
    <source>
        <dbReference type="ARBA" id="ARBA00000901"/>
    </source>
</evidence>
<evidence type="ECO:0000256" key="3">
    <source>
        <dbReference type="ARBA" id="ARBA00005133"/>
    </source>
</evidence>
<evidence type="ECO:0000256" key="4">
    <source>
        <dbReference type="ARBA" id="ARBA00009667"/>
    </source>
</evidence>
<dbReference type="GO" id="GO:0005737">
    <property type="term" value="C:cytoplasm"/>
    <property type="evidence" value="ECO:0007669"/>
    <property type="project" value="UniProtKB-SubCell"/>
</dbReference>
<comment type="caution">
    <text evidence="13">The sequence shown here is derived from an EMBL/GenBank/DDBJ whole genome shotgun (WGS) entry which is preliminary data.</text>
</comment>
<organism evidence="13 14">
    <name type="scientific">Sulfuracidifex metallicus DSM 6482 = JCM 9184</name>
    <dbReference type="NCBI Taxonomy" id="523847"/>
    <lineage>
        <taxon>Archaea</taxon>
        <taxon>Thermoproteota</taxon>
        <taxon>Thermoprotei</taxon>
        <taxon>Sulfolobales</taxon>
        <taxon>Sulfolobaceae</taxon>
        <taxon>Sulfuracidifex</taxon>
    </lineage>
</organism>
<gene>
    <name evidence="11" type="primary">hisA</name>
    <name evidence="13" type="ORF">GC250_01355</name>
</gene>
<dbReference type="InterPro" id="IPR044524">
    <property type="entry name" value="Isoase_HisA-like"/>
</dbReference>